<feature type="compositionally biased region" description="Basic and acidic residues" evidence="1">
    <location>
        <begin position="1"/>
        <end position="10"/>
    </location>
</feature>
<feature type="region of interest" description="Disordered" evidence="1">
    <location>
        <begin position="334"/>
        <end position="562"/>
    </location>
</feature>
<gene>
    <name evidence="3" type="ORF">BMF94_0586</name>
</gene>
<accession>A0A2S5BHY1</accession>
<dbReference type="Gene3D" id="2.40.40.10">
    <property type="entry name" value="RlpA-like domain"/>
    <property type="match status" value="1"/>
</dbReference>
<sequence length="737" mass="75522">MPALEKRYDQDESSGSADEDFVNAGSRVATPRPSSASGTARPSSRGSRASGGSRSSRRAKVHSSSSSESTDSEEEAELRDELADVDVEAGTVRGAPVEGRVERVMRSITKGTASTGAKRYAAVDPVTRKSSTKSHRSGSQHKRKSSRRAQANSLGDDLTRPKKSKVAVVAVDPALSQPVKRKSRWWIYVLVALVLLIIAGVVIFFVVRNSKADGSDAETQAMTNSSMAAEHQNATLTAASASGGVSSSGNATLGALSLASATTAATAAIATGSASAVSFDNGQYHPAGAATAAAATGTTAFGASPSVSGLQAGLQTASASSTTTSSDVRMSIQTQNAGNNPTQPADYAQSTQPAQTMNQASSPTSAPASDATTGHQTDHAAESTLSHSGNPGSMTMPGGQGGVATGPATGAAQSAQAAPSRPAQPLSQQGQQQPGTSAQQGDARPTNGWSTGPSPSPAWQQPQVGTPTWSQDGLQAQDGKPSWQQPQKGSPTWSQNGYGSGAQQDQPGLRPAPLPVGVGPVEHGEASNPTNPAEHGDSGAWLPSNGAWNADSSQGEPAGLHPFANSTAYQAQKPAPFQNLTGNGTWFESSQHYGPCGFATDNSDFVVALSNQTWTASHDAKAANSPSKLCGAEVLVTNAENGVSVKAWVAEHCSSCEGENALDLSKAVFEALTETSGGLDRGVVPILWGFTGNVSRVEPRRNGSSKADSDDKSRSKDSPAASSSGDSWFTGWFDDDN</sequence>
<dbReference type="InterPro" id="IPR036908">
    <property type="entry name" value="RlpA-like_sf"/>
</dbReference>
<dbReference type="SUPFAM" id="SSF50685">
    <property type="entry name" value="Barwin-like endoglucanases"/>
    <property type="match status" value="1"/>
</dbReference>
<keyword evidence="2" id="KW-1133">Transmembrane helix</keyword>
<feature type="compositionally biased region" description="Polar residues" evidence="1">
    <location>
        <begin position="334"/>
        <end position="359"/>
    </location>
</feature>
<feature type="compositionally biased region" description="Basic and acidic residues" evidence="1">
    <location>
        <begin position="697"/>
        <end position="717"/>
    </location>
</feature>
<keyword evidence="2" id="KW-0812">Transmembrane</keyword>
<comment type="caution">
    <text evidence="3">The sequence shown here is derived from an EMBL/GenBank/DDBJ whole genome shotgun (WGS) entry which is preliminary data.</text>
</comment>
<feature type="region of interest" description="Disordered" evidence="1">
    <location>
        <begin position="108"/>
        <end position="162"/>
    </location>
</feature>
<feature type="region of interest" description="Disordered" evidence="1">
    <location>
        <begin position="696"/>
        <end position="737"/>
    </location>
</feature>
<evidence type="ECO:0000256" key="1">
    <source>
        <dbReference type="SAM" id="MobiDB-lite"/>
    </source>
</evidence>
<feature type="compositionally biased region" description="Basic residues" evidence="1">
    <location>
        <begin position="130"/>
        <end position="147"/>
    </location>
</feature>
<dbReference type="STRING" id="741276.A0A2S5BHY1"/>
<dbReference type="AlphaFoldDB" id="A0A2S5BHY1"/>
<organism evidence="3 4">
    <name type="scientific">Rhodotorula taiwanensis</name>
    <dbReference type="NCBI Taxonomy" id="741276"/>
    <lineage>
        <taxon>Eukaryota</taxon>
        <taxon>Fungi</taxon>
        <taxon>Dikarya</taxon>
        <taxon>Basidiomycota</taxon>
        <taxon>Pucciniomycotina</taxon>
        <taxon>Microbotryomycetes</taxon>
        <taxon>Sporidiobolales</taxon>
        <taxon>Sporidiobolaceae</taxon>
        <taxon>Rhodotorula</taxon>
    </lineage>
</organism>
<evidence type="ECO:0000313" key="3">
    <source>
        <dbReference type="EMBL" id="POY76389.1"/>
    </source>
</evidence>
<feature type="compositionally biased region" description="Polar residues" evidence="1">
    <location>
        <begin position="482"/>
        <end position="506"/>
    </location>
</feature>
<feature type="compositionally biased region" description="Polar residues" evidence="1">
    <location>
        <begin position="546"/>
        <end position="555"/>
    </location>
</feature>
<dbReference type="EMBL" id="PJQD01000005">
    <property type="protein sequence ID" value="POY76389.1"/>
    <property type="molecule type" value="Genomic_DNA"/>
</dbReference>
<feature type="compositionally biased region" description="Low complexity" evidence="1">
    <location>
        <begin position="360"/>
        <end position="373"/>
    </location>
</feature>
<dbReference type="Proteomes" id="UP000237144">
    <property type="component" value="Unassembled WGS sequence"/>
</dbReference>
<name>A0A2S5BHY1_9BASI</name>
<feature type="transmembrane region" description="Helical" evidence="2">
    <location>
        <begin position="185"/>
        <end position="207"/>
    </location>
</feature>
<keyword evidence="2" id="KW-0472">Membrane</keyword>
<reference evidence="3 4" key="1">
    <citation type="journal article" date="2018" name="Front. Microbiol.">
        <title>Prospects for Fungal Bioremediation of Acidic Radioactive Waste Sites: Characterization and Genome Sequence of Rhodotorula taiwanensis MD1149.</title>
        <authorList>
            <person name="Tkavc R."/>
            <person name="Matrosova V.Y."/>
            <person name="Grichenko O.E."/>
            <person name="Gostincar C."/>
            <person name="Volpe R.P."/>
            <person name="Klimenkova P."/>
            <person name="Gaidamakova E.K."/>
            <person name="Zhou C.E."/>
            <person name="Stewart B.J."/>
            <person name="Lyman M.G."/>
            <person name="Malfatti S.A."/>
            <person name="Rubinfeld B."/>
            <person name="Courtot M."/>
            <person name="Singh J."/>
            <person name="Dalgard C.L."/>
            <person name="Hamilton T."/>
            <person name="Frey K.G."/>
            <person name="Gunde-Cimerman N."/>
            <person name="Dugan L."/>
            <person name="Daly M.J."/>
        </authorList>
    </citation>
    <scope>NUCLEOTIDE SEQUENCE [LARGE SCALE GENOMIC DNA]</scope>
    <source>
        <strain evidence="3 4">MD1149</strain>
    </source>
</reference>
<feature type="compositionally biased region" description="Low complexity" evidence="1">
    <location>
        <begin position="718"/>
        <end position="727"/>
    </location>
</feature>
<dbReference type="OrthoDB" id="623670at2759"/>
<feature type="compositionally biased region" description="Polar residues" evidence="1">
    <location>
        <begin position="447"/>
        <end position="474"/>
    </location>
</feature>
<feature type="compositionally biased region" description="Polar residues" evidence="1">
    <location>
        <begin position="383"/>
        <end position="393"/>
    </location>
</feature>
<evidence type="ECO:0000313" key="4">
    <source>
        <dbReference type="Proteomes" id="UP000237144"/>
    </source>
</evidence>
<evidence type="ECO:0008006" key="5">
    <source>
        <dbReference type="Google" id="ProtNLM"/>
    </source>
</evidence>
<feature type="region of interest" description="Disordered" evidence="1">
    <location>
        <begin position="1"/>
        <end position="94"/>
    </location>
</feature>
<feature type="compositionally biased region" description="Low complexity" evidence="1">
    <location>
        <begin position="405"/>
        <end position="441"/>
    </location>
</feature>
<feature type="compositionally biased region" description="Acidic residues" evidence="1">
    <location>
        <begin position="70"/>
        <end position="87"/>
    </location>
</feature>
<feature type="compositionally biased region" description="Low complexity" evidence="1">
    <location>
        <begin position="31"/>
        <end position="54"/>
    </location>
</feature>
<evidence type="ECO:0000256" key="2">
    <source>
        <dbReference type="SAM" id="Phobius"/>
    </source>
</evidence>
<proteinExistence type="predicted"/>
<keyword evidence="4" id="KW-1185">Reference proteome</keyword>
<protein>
    <recommendedName>
        <fullName evidence="5">RlpA-like protein double-psi beta-barrel domain-containing protein</fullName>
    </recommendedName>
</protein>
<dbReference type="CDD" id="cd22191">
    <property type="entry name" value="DPBB_RlpA_EXP_N-like"/>
    <property type="match status" value="1"/>
</dbReference>